<feature type="domain" description="YdbS-like PH" evidence="2">
    <location>
        <begin position="79"/>
        <end position="157"/>
    </location>
</feature>
<reference evidence="3 4" key="1">
    <citation type="submission" date="2023-07" db="EMBL/GenBank/DDBJ databases">
        <title>Sorghum-associated microbial communities from plants grown in Nebraska, USA.</title>
        <authorList>
            <person name="Schachtman D."/>
        </authorList>
    </citation>
    <scope>NUCLEOTIDE SEQUENCE [LARGE SCALE GENOMIC DNA]</scope>
    <source>
        <strain evidence="3 4">BE187</strain>
    </source>
</reference>
<dbReference type="InterPro" id="IPR005182">
    <property type="entry name" value="YdbS-like_PH"/>
</dbReference>
<dbReference type="EMBL" id="JAVDVW010000002">
    <property type="protein sequence ID" value="MDR7099920.1"/>
    <property type="molecule type" value="Genomic_DNA"/>
</dbReference>
<dbReference type="PANTHER" id="PTHR34473:SF3">
    <property type="entry name" value="TRANSMEMBRANE PROTEIN-RELATED"/>
    <property type="match status" value="1"/>
</dbReference>
<keyword evidence="4" id="KW-1185">Reference proteome</keyword>
<proteinExistence type="predicted"/>
<comment type="caution">
    <text evidence="3">The sequence shown here is derived from an EMBL/GenBank/DDBJ whole genome shotgun (WGS) entry which is preliminary data.</text>
</comment>
<dbReference type="PANTHER" id="PTHR34473">
    <property type="entry name" value="UPF0699 TRANSMEMBRANE PROTEIN YDBS"/>
    <property type="match status" value="1"/>
</dbReference>
<keyword evidence="1" id="KW-0472">Membrane</keyword>
<feature type="transmembrane region" description="Helical" evidence="1">
    <location>
        <begin position="27"/>
        <end position="48"/>
    </location>
</feature>
<evidence type="ECO:0000313" key="4">
    <source>
        <dbReference type="Proteomes" id="UP001267878"/>
    </source>
</evidence>
<accession>A0ABU1VRE5</accession>
<keyword evidence="1" id="KW-0812">Transmembrane</keyword>
<gene>
    <name evidence="3" type="ORF">J2X04_002301</name>
</gene>
<dbReference type="RefSeq" id="WP_310054395.1">
    <property type="nucleotide sequence ID" value="NZ_JAVDVW010000002.1"/>
</dbReference>
<keyword evidence="1" id="KW-1133">Transmembrane helix</keyword>
<organism evidence="3 4">
    <name type="scientific">Agrilutibacter niabensis</name>
    <dbReference type="NCBI Taxonomy" id="380628"/>
    <lineage>
        <taxon>Bacteria</taxon>
        <taxon>Pseudomonadati</taxon>
        <taxon>Pseudomonadota</taxon>
        <taxon>Gammaproteobacteria</taxon>
        <taxon>Lysobacterales</taxon>
        <taxon>Lysobacteraceae</taxon>
        <taxon>Agrilutibacter</taxon>
    </lineage>
</organism>
<protein>
    <submittedName>
        <fullName evidence="3">Membrane protein YdbS with pleckstrin-like domain</fullName>
    </submittedName>
</protein>
<evidence type="ECO:0000313" key="3">
    <source>
        <dbReference type="EMBL" id="MDR7099920.1"/>
    </source>
</evidence>
<dbReference type="Proteomes" id="UP001267878">
    <property type="component" value="Unassembled WGS sequence"/>
</dbReference>
<name>A0ABU1VRE5_9GAMM</name>
<evidence type="ECO:0000256" key="1">
    <source>
        <dbReference type="SAM" id="Phobius"/>
    </source>
</evidence>
<sequence length="172" mass="18917">MEAAPMEIDTATRDNTDWQPLPARARLLFAVSRTGVALPVAVAGFVVFRLVGLPAIVGGIAAALMAGALALWLGVRQFRHVAWRLDSTGLAIRRGRLFQRETRVPATRVQHLDLKRGPWQRRRRLATLVVHTAGTRHSAVTLAYLDEADAERLRDTLGRQIDRDDDAGPQGA</sequence>
<dbReference type="Pfam" id="PF03703">
    <property type="entry name" value="bPH_2"/>
    <property type="match status" value="1"/>
</dbReference>
<evidence type="ECO:0000259" key="2">
    <source>
        <dbReference type="Pfam" id="PF03703"/>
    </source>
</evidence>
<feature type="transmembrane region" description="Helical" evidence="1">
    <location>
        <begin position="54"/>
        <end position="75"/>
    </location>
</feature>